<feature type="transmembrane region" description="Helical" evidence="2">
    <location>
        <begin position="646"/>
        <end position="664"/>
    </location>
</feature>
<name>A0A182Q8H9_9DIPT</name>
<feature type="compositionally biased region" description="Pro residues" evidence="1">
    <location>
        <begin position="1386"/>
        <end position="1398"/>
    </location>
</feature>
<dbReference type="EMBL" id="AXCN02001363">
    <property type="status" value="NOT_ANNOTATED_CDS"/>
    <property type="molecule type" value="Genomic_DNA"/>
</dbReference>
<dbReference type="EnsemblMetazoa" id="AFAF005175-RA">
    <property type="protein sequence ID" value="AFAF005175-PA"/>
    <property type="gene ID" value="AFAF005175"/>
</dbReference>
<keyword evidence="4" id="KW-1185">Reference proteome</keyword>
<evidence type="ECO:0000256" key="1">
    <source>
        <dbReference type="SAM" id="MobiDB-lite"/>
    </source>
</evidence>
<organism evidence="3 4">
    <name type="scientific">Anopheles farauti</name>
    <dbReference type="NCBI Taxonomy" id="69004"/>
    <lineage>
        <taxon>Eukaryota</taxon>
        <taxon>Metazoa</taxon>
        <taxon>Ecdysozoa</taxon>
        <taxon>Arthropoda</taxon>
        <taxon>Hexapoda</taxon>
        <taxon>Insecta</taxon>
        <taxon>Pterygota</taxon>
        <taxon>Neoptera</taxon>
        <taxon>Endopterygota</taxon>
        <taxon>Diptera</taxon>
        <taxon>Nematocera</taxon>
        <taxon>Culicoidea</taxon>
        <taxon>Culicidae</taxon>
        <taxon>Anophelinae</taxon>
        <taxon>Anopheles</taxon>
    </lineage>
</organism>
<keyword evidence="2" id="KW-0472">Membrane</keyword>
<reference evidence="3" key="2">
    <citation type="submission" date="2020-05" db="UniProtKB">
        <authorList>
            <consortium name="EnsemblMetazoa"/>
        </authorList>
    </citation>
    <scope>IDENTIFICATION</scope>
    <source>
        <strain evidence="3">FAR1</strain>
    </source>
</reference>
<feature type="region of interest" description="Disordered" evidence="1">
    <location>
        <begin position="264"/>
        <end position="292"/>
    </location>
</feature>
<feature type="transmembrane region" description="Helical" evidence="2">
    <location>
        <begin position="449"/>
        <end position="474"/>
    </location>
</feature>
<reference evidence="4" key="1">
    <citation type="submission" date="2014-01" db="EMBL/GenBank/DDBJ databases">
        <title>The Genome Sequence of Anopheles farauti FAR1 (V2).</title>
        <authorList>
            <consortium name="The Broad Institute Genomics Platform"/>
            <person name="Neafsey D.E."/>
            <person name="Besansky N."/>
            <person name="Howell P."/>
            <person name="Walton C."/>
            <person name="Young S.K."/>
            <person name="Zeng Q."/>
            <person name="Gargeya S."/>
            <person name="Fitzgerald M."/>
            <person name="Haas B."/>
            <person name="Abouelleil A."/>
            <person name="Allen A.W."/>
            <person name="Alvarado L."/>
            <person name="Arachchi H.M."/>
            <person name="Berlin A.M."/>
            <person name="Chapman S.B."/>
            <person name="Gainer-Dewar J."/>
            <person name="Goldberg J."/>
            <person name="Griggs A."/>
            <person name="Gujja S."/>
            <person name="Hansen M."/>
            <person name="Howarth C."/>
            <person name="Imamovic A."/>
            <person name="Ireland A."/>
            <person name="Larimer J."/>
            <person name="McCowan C."/>
            <person name="Murphy C."/>
            <person name="Pearson M."/>
            <person name="Poon T.W."/>
            <person name="Priest M."/>
            <person name="Roberts A."/>
            <person name="Saif S."/>
            <person name="Shea T."/>
            <person name="Sisk P."/>
            <person name="Sykes S."/>
            <person name="Wortman J."/>
            <person name="Nusbaum C."/>
            <person name="Birren B."/>
        </authorList>
    </citation>
    <scope>NUCLEOTIDE SEQUENCE [LARGE SCALE GENOMIC DNA]</scope>
    <source>
        <strain evidence="4">FAR1</strain>
    </source>
</reference>
<evidence type="ECO:0000313" key="4">
    <source>
        <dbReference type="Proteomes" id="UP000075886"/>
    </source>
</evidence>
<feature type="region of interest" description="Disordered" evidence="1">
    <location>
        <begin position="1494"/>
        <end position="1531"/>
    </location>
</feature>
<sequence length="1531" mass="169285">MKAIQVNSEAATSSDRNGFFSSTKWNASRMRGLTAARLPVAIFVRSALELGRTPLPVQLQMLDEVVGYHLPQIAQRDQIVHALLVTLRRAGPLRTRVRILAARAQQIPDVLRREAVDAHVVQIHIDQRHVVDDPGGVHLLVQVGRVVDAGHLLDEELQPRARVELDRTDQELAQRPQQYLLAVLPEVEQRLGRTGGRCSRTTARFRTATVEAGVQLARHVRQPAQQDVRDQLQQHLARQHAHDQVPVRDAYDVAIDTREATTVRARRGRQPGRKRGGVRSARGGRRRHRSTTLQRIQQERVRAVFLRYDRRTSHAERIALAIHQEHLLRERMDALQLVRCAVAPGRHLHVRAIPVEAVRVAVEREDELLERCHRDRARPVDGGRDDDPLLLVERVAGGEDDVLHAGHPDAGNRFLRLGRTLDQHQEQLLQRQHGGTGKTSCRLARSCRMMLLVLVLVLVLVLLLLLLLFLVLLFSTMPAVLDAASRARLAPDHDPIAQRLECLRLGEKVHHQVGGHAAAVLEVLLDQHPVLLRLVDVAQPVLDHRYQQVVDAVEAKLDARARHQRPEQLEDRLQDRRLVRDRAHDQRVGQPVQQQEPHLQHAARPVQLVQLPDRLLVDVQRPVADHALLVRALQSCPKNVKFSIEFGMFASMMCVYVMPLILYVECRFGHWGMLYMKSRMDAQRSRNLSASYRKSPERIASGERSASGVAAATEYEWSAATVGPLPEISRYDSRHRMQSRPAFANTSMLSVSRNTRKMSIMFDRCTGRLRAVRSVPNSGLHPDRISVRCASTISYRQATIWSCTSMSHVSMLSRFSNGLSSASLKWKCGSSVCSTNSAVRPGDCPHLQHVQQRARPAEHLQRDVPDAVQQQRQRQRIVLHLPRPPEPPRLLALLDRGAAAVELLARRPAQALEELLQGGQTEPLGRLGEQHVRLVRQGAQHLGGVGLRQVHRIVPGVRLQDRDDVDVGVRVRCLQEAVHVHAGRKTDEVSFRSSLTITYHVSSSSTEYGERWRSDWPSPFPAASDDERDASLHTPDDAFPTFAFALFCELNRSCSSWVTCRQTENTGSQQSALCEPSSSPPESTTSIESAWLAGIFGPAFWHTFDAIRLMIFPARCCRLSALLSVAAACNPSRLSAYSVSPEPRDSFRTRSVFLESLTSRAVGEPPASPSPAVSTATIESQQQVSRRRAILRAARCFAVGSLCTRTTDCSRCQSESICVGPVPPASCSMSSRAQCAEVAGSPAILRWLRPSNALVELAEPGRRQVHQYAGVLHRRDELLLGKRNRRRFLPFTIVIVMAAAHELQCQEQGRIPSALSAVSAPYPPPSAVSTVRVAPLFRWQTRDANSCTASSISIDVFSRSKAGTSSPASTPAKSRACCRSQSPSERPSPPPPPAPPPTADSSMCAHSQLPWLAFDDTSSPDECVSSSGPSVSPDPTEPSSGSIPPCSSGPSASDSDDDSNPLWRSSATASRYGGGSRVIDCVPYRSLTASAIRSPISDSSKLPADSTCRLSSSATTHSTLELSAPYTEALP</sequence>
<accession>A0A182Q8H9</accession>
<feature type="region of interest" description="Disordered" evidence="1">
    <location>
        <begin position="1359"/>
        <end position="1402"/>
    </location>
</feature>
<feature type="compositionally biased region" description="Basic residues" evidence="1">
    <location>
        <begin position="264"/>
        <end position="290"/>
    </location>
</feature>
<keyword evidence="2" id="KW-0812">Transmembrane</keyword>
<feature type="compositionally biased region" description="Polar residues" evidence="1">
    <location>
        <begin position="1361"/>
        <end position="1372"/>
    </location>
</feature>
<keyword evidence="2" id="KW-1133">Transmembrane helix</keyword>
<dbReference type="Proteomes" id="UP000075886">
    <property type="component" value="Unassembled WGS sequence"/>
</dbReference>
<protein>
    <submittedName>
        <fullName evidence="3">Uncharacterized protein</fullName>
    </submittedName>
</protein>
<dbReference type="VEuPathDB" id="VectorBase:AFAF005175"/>
<feature type="compositionally biased region" description="Polar residues" evidence="1">
    <location>
        <begin position="1508"/>
        <end position="1521"/>
    </location>
</feature>
<evidence type="ECO:0000256" key="2">
    <source>
        <dbReference type="SAM" id="Phobius"/>
    </source>
</evidence>
<proteinExistence type="predicted"/>
<feature type="compositionally biased region" description="Low complexity" evidence="1">
    <location>
        <begin position="1424"/>
        <end position="1453"/>
    </location>
</feature>
<evidence type="ECO:0000313" key="3">
    <source>
        <dbReference type="EnsemblMetazoa" id="AFAF005175-PA"/>
    </source>
</evidence>
<feature type="region of interest" description="Disordered" evidence="1">
    <location>
        <begin position="1418"/>
        <end position="1476"/>
    </location>
</feature>